<name>A0A1W9S0E0_9BACT</name>
<dbReference type="Pfam" id="PF06969">
    <property type="entry name" value="HemN_C"/>
    <property type="match status" value="1"/>
</dbReference>
<dbReference type="NCBIfam" id="TIGR00539">
    <property type="entry name" value="hemN_rel"/>
    <property type="match status" value="1"/>
</dbReference>
<dbReference type="InterPro" id="IPR034505">
    <property type="entry name" value="Coproporphyrinogen-III_oxidase"/>
</dbReference>
<keyword evidence="2" id="KW-0143">Chaperone</keyword>
<dbReference type="SMART" id="SM00729">
    <property type="entry name" value="Elp3"/>
    <property type="match status" value="1"/>
</dbReference>
<dbReference type="PANTHER" id="PTHR13932:SF5">
    <property type="entry name" value="RADICAL S-ADENOSYL METHIONINE DOMAIN-CONTAINING PROTEIN 1, MITOCHONDRIAL"/>
    <property type="match status" value="1"/>
</dbReference>
<dbReference type="GO" id="GO:0046872">
    <property type="term" value="F:metal ion binding"/>
    <property type="evidence" value="ECO:0007669"/>
    <property type="project" value="UniProtKB-UniRule"/>
</dbReference>
<dbReference type="PANTHER" id="PTHR13932">
    <property type="entry name" value="COPROPORPHYRINIGEN III OXIDASE"/>
    <property type="match status" value="1"/>
</dbReference>
<reference evidence="5" key="1">
    <citation type="submission" date="2017-03" db="EMBL/GenBank/DDBJ databases">
        <title>Novel pathways for hydrocarbon cycling and metabolic interdependencies in hydrothermal sediment communities.</title>
        <authorList>
            <person name="Dombrowski N."/>
            <person name="Seitz K."/>
            <person name="Teske A."/>
            <person name="Baker B."/>
        </authorList>
    </citation>
    <scope>NUCLEOTIDE SEQUENCE [LARGE SCALE GENOMIC DNA]</scope>
</reference>
<keyword evidence="2" id="KW-0479">Metal-binding</keyword>
<comment type="function">
    <text evidence="2">Probably acts as a heme chaperone, transferring heme to an unknown acceptor. Binds one molecule of heme per monomer, possibly covalently. Binds 1 [4Fe-4S] cluster. The cluster is coordinated with 3 cysteines and an exchangeable S-adenosyl-L-methionine.</text>
</comment>
<proteinExistence type="inferred from homology"/>
<dbReference type="SFLD" id="SFLDG01065">
    <property type="entry name" value="anaerobic_coproporphyrinogen-I"/>
    <property type="match status" value="1"/>
</dbReference>
<dbReference type="SFLD" id="SFLDS00029">
    <property type="entry name" value="Radical_SAM"/>
    <property type="match status" value="1"/>
</dbReference>
<evidence type="ECO:0000313" key="4">
    <source>
        <dbReference type="EMBL" id="OQX90309.1"/>
    </source>
</evidence>
<dbReference type="Proteomes" id="UP000192611">
    <property type="component" value="Unassembled WGS sequence"/>
</dbReference>
<evidence type="ECO:0000259" key="3">
    <source>
        <dbReference type="PROSITE" id="PS51918"/>
    </source>
</evidence>
<keyword evidence="2" id="KW-0349">Heme</keyword>
<gene>
    <name evidence="4" type="ORF">B6D57_03820</name>
</gene>
<keyword evidence="2" id="KW-0408">Iron</keyword>
<accession>A0A1W9S0E0</accession>
<dbReference type="SUPFAM" id="SSF102114">
    <property type="entry name" value="Radical SAM enzymes"/>
    <property type="match status" value="1"/>
</dbReference>
<dbReference type="EMBL" id="NATQ01000072">
    <property type="protein sequence ID" value="OQX90309.1"/>
    <property type="molecule type" value="Genomic_DNA"/>
</dbReference>
<comment type="similarity">
    <text evidence="1">Belongs to the anaerobic coproporphyrinogen-III oxidase family. HemW subfamily.</text>
</comment>
<dbReference type="InterPro" id="IPR058240">
    <property type="entry name" value="rSAM_sf"/>
</dbReference>
<keyword evidence="2" id="KW-0963">Cytoplasm</keyword>
<protein>
    <recommendedName>
        <fullName evidence="2">Heme chaperone HemW</fullName>
    </recommendedName>
</protein>
<dbReference type="AlphaFoldDB" id="A0A1W9S0E0"/>
<evidence type="ECO:0000256" key="2">
    <source>
        <dbReference type="RuleBase" id="RU364116"/>
    </source>
</evidence>
<dbReference type="GO" id="GO:0005737">
    <property type="term" value="C:cytoplasm"/>
    <property type="evidence" value="ECO:0007669"/>
    <property type="project" value="UniProtKB-SubCell"/>
</dbReference>
<dbReference type="PROSITE" id="PS51918">
    <property type="entry name" value="RADICAL_SAM"/>
    <property type="match status" value="1"/>
</dbReference>
<keyword evidence="2" id="KW-0949">S-adenosyl-L-methionine</keyword>
<keyword evidence="2" id="KW-0411">Iron-sulfur</keyword>
<dbReference type="GO" id="GO:0051539">
    <property type="term" value="F:4 iron, 4 sulfur cluster binding"/>
    <property type="evidence" value="ECO:0007669"/>
    <property type="project" value="UniProtKB-UniRule"/>
</dbReference>
<dbReference type="Pfam" id="PF04055">
    <property type="entry name" value="Radical_SAM"/>
    <property type="match status" value="1"/>
</dbReference>
<dbReference type="SFLD" id="SFLDF00562">
    <property type="entry name" value="HemN-like__clustered_with_heat"/>
    <property type="match status" value="1"/>
</dbReference>
<comment type="subcellular location">
    <subcellularLocation>
        <location evidence="2">Cytoplasm</location>
    </subcellularLocation>
</comment>
<sequence>MAGLYIHIPFCRGRCPYCDFYSIVADEETMLNYPDLISAEAELISIGLRGKLHIETIYIGGGTPSINQKVLTEIIHNVKCYFDTTEVTEFTIEVNPEDVANLEIDALKNTGINRVSLGVQSLDDKQLKVLGRRTNEETIQRAYYKLRDSGVDNVSIDLIYGLTEGGMRVWDETLDRVASMKPDHISIYELSIREDNPMLRYKAYDDEVVTMYSHAISKLTSAGYRHYEISNLALNDRFCLHNLNYWKCGEYMGLGPSASSFLNGVRYTNYRDLDLYHHAISRRQLPIEHTEVLNEERRAREAMVLALRLVEGVDIEEFKKKYHYDAKILLKDIPAHIKCNLINENYDRISLTPMGLTLSDELFAYLI</sequence>
<dbReference type="CDD" id="cd01335">
    <property type="entry name" value="Radical_SAM"/>
    <property type="match status" value="1"/>
</dbReference>
<evidence type="ECO:0000313" key="5">
    <source>
        <dbReference type="Proteomes" id="UP000192611"/>
    </source>
</evidence>
<dbReference type="InterPro" id="IPR007197">
    <property type="entry name" value="rSAM"/>
</dbReference>
<organism evidence="4 5">
    <name type="scientific">Candidatus Coatesbacteria bacterium 4484_99</name>
    <dbReference type="NCBI Taxonomy" id="1970774"/>
    <lineage>
        <taxon>Bacteria</taxon>
        <taxon>Candidatus Coatesiibacteriota</taxon>
    </lineage>
</organism>
<dbReference type="InterPro" id="IPR023404">
    <property type="entry name" value="rSAM_horseshoe"/>
</dbReference>
<dbReference type="Gene3D" id="3.80.30.20">
    <property type="entry name" value="tm_1862 like domain"/>
    <property type="match status" value="1"/>
</dbReference>
<dbReference type="InterPro" id="IPR010723">
    <property type="entry name" value="HemN_C"/>
</dbReference>
<dbReference type="InterPro" id="IPR006638">
    <property type="entry name" value="Elp3/MiaA/NifB-like_rSAM"/>
</dbReference>
<dbReference type="GO" id="GO:0006779">
    <property type="term" value="P:porphyrin-containing compound biosynthetic process"/>
    <property type="evidence" value="ECO:0007669"/>
    <property type="project" value="InterPro"/>
</dbReference>
<feature type="domain" description="Radical SAM core" evidence="3">
    <location>
        <begin position="1"/>
        <end position="230"/>
    </location>
</feature>
<keyword evidence="2" id="KW-0004">4Fe-4S</keyword>
<dbReference type="InterPro" id="IPR004559">
    <property type="entry name" value="HemW-like"/>
</dbReference>
<evidence type="ECO:0000256" key="1">
    <source>
        <dbReference type="ARBA" id="ARBA00006100"/>
    </source>
</evidence>
<comment type="caution">
    <text evidence="4">The sequence shown here is derived from an EMBL/GenBank/DDBJ whole genome shotgun (WGS) entry which is preliminary data.</text>
</comment>
<dbReference type="GO" id="GO:0004109">
    <property type="term" value="F:coproporphyrinogen oxidase activity"/>
    <property type="evidence" value="ECO:0007669"/>
    <property type="project" value="InterPro"/>
</dbReference>